<organism evidence="1">
    <name type="scientific">gut metagenome</name>
    <dbReference type="NCBI Taxonomy" id="749906"/>
    <lineage>
        <taxon>unclassified sequences</taxon>
        <taxon>metagenomes</taxon>
        <taxon>organismal metagenomes</taxon>
    </lineage>
</organism>
<gene>
    <name evidence="1" type="ORF">EVA_08779</name>
</gene>
<dbReference type="AlphaFoldDB" id="J9G8E2"/>
<comment type="caution">
    <text evidence="1">The sequence shown here is derived from an EMBL/GenBank/DDBJ whole genome shotgun (WGS) entry which is preliminary data.</text>
</comment>
<proteinExistence type="predicted"/>
<accession>J9G8E2</accession>
<protein>
    <submittedName>
        <fullName evidence="1">Uncharacterized protein</fullName>
    </submittedName>
</protein>
<evidence type="ECO:0000313" key="1">
    <source>
        <dbReference type="EMBL" id="EJX03114.1"/>
    </source>
</evidence>
<reference evidence="1" key="1">
    <citation type="journal article" date="2012" name="PLoS ONE">
        <title>Gene sets for utilization of primary and secondary nutrition supplies in the distal gut of endangered iberian lynx.</title>
        <authorList>
            <person name="Alcaide M."/>
            <person name="Messina E."/>
            <person name="Richter M."/>
            <person name="Bargiela R."/>
            <person name="Peplies J."/>
            <person name="Huws S.A."/>
            <person name="Newbold C.J."/>
            <person name="Golyshin P.N."/>
            <person name="Simon M.A."/>
            <person name="Lopez G."/>
            <person name="Yakimov M.M."/>
            <person name="Ferrer M."/>
        </authorList>
    </citation>
    <scope>NUCLEOTIDE SEQUENCE</scope>
</reference>
<sequence>MGCPRLCFFAFHYFVSSYLLAQLNIDRRTAGFPPPTEKRCL</sequence>
<name>J9G8E2_9ZZZZ</name>
<dbReference type="EMBL" id="AMCI01002295">
    <property type="protein sequence ID" value="EJX03114.1"/>
    <property type="molecule type" value="Genomic_DNA"/>
</dbReference>